<dbReference type="Gene3D" id="1.25.40.10">
    <property type="entry name" value="Tetratricopeptide repeat domain"/>
    <property type="match status" value="1"/>
</dbReference>
<reference evidence="3" key="1">
    <citation type="journal article" date="2017" name="Med. Chem. Commun.">
        <title>Nonomuraea sp. ATCC 55076 harbours the largest actinomycete chromosome to date and the kistamicin biosynthetic gene cluster.</title>
        <authorList>
            <person name="Nazari B."/>
            <person name="Forneris C.C."/>
            <person name="Gibson M.I."/>
            <person name="Moon K."/>
            <person name="Schramma K.R."/>
            <person name="Seyedsayamdost M.R."/>
        </authorList>
    </citation>
    <scope>NUCLEOTIDE SEQUENCE [LARGE SCALE GENOMIC DNA]</scope>
    <source>
        <strain evidence="3">ATCC 55076</strain>
    </source>
</reference>
<protein>
    <recommendedName>
        <fullName evidence="4">MalT-like TPR region domain-containing protein</fullName>
    </recommendedName>
</protein>
<dbReference type="RefSeq" id="WP_080038111.1">
    <property type="nucleotide sequence ID" value="NZ_CP017717.1"/>
</dbReference>
<dbReference type="KEGG" id="noa:BKM31_11235"/>
<evidence type="ECO:0000313" key="2">
    <source>
        <dbReference type="EMBL" id="AQZ61970.1"/>
    </source>
</evidence>
<name>A0A1U9ZVL0_9ACTN</name>
<keyword evidence="3" id="KW-1185">Reference proteome</keyword>
<dbReference type="SUPFAM" id="SSF48452">
    <property type="entry name" value="TPR-like"/>
    <property type="match status" value="1"/>
</dbReference>
<dbReference type="InterPro" id="IPR011990">
    <property type="entry name" value="TPR-like_helical_dom_sf"/>
</dbReference>
<proteinExistence type="predicted"/>
<evidence type="ECO:0000313" key="3">
    <source>
        <dbReference type="Proteomes" id="UP000190797"/>
    </source>
</evidence>
<accession>A0A1U9ZVL0</accession>
<sequence>MSGPDMDGRLEKARLSYERAVFAGDIGGLAAAEQDLDQVEAGLALARGRILHARFLHDRREDPRELPLFERATDLYRTLGDAAGEAESLFWQGCYHQVVRDDPGRAVPLLRQSYDLATAAGDPHTRSEALRHLGIADHAAGRLDAARERLETSARLRREIGLLAGAAADQVGLIYIATAQGRLDDALALAEEAYATAEACGARRIMRQVEEARDRIRPPATDHGTGSEGTAVLTED</sequence>
<dbReference type="AlphaFoldDB" id="A0A1U9ZVL0"/>
<dbReference type="STRING" id="1909395.BKM31_11235"/>
<dbReference type="EMBL" id="CP017717">
    <property type="protein sequence ID" value="AQZ61970.1"/>
    <property type="molecule type" value="Genomic_DNA"/>
</dbReference>
<feature type="region of interest" description="Disordered" evidence="1">
    <location>
        <begin position="215"/>
        <end position="236"/>
    </location>
</feature>
<gene>
    <name evidence="2" type="ORF">BKM31_11235</name>
</gene>
<evidence type="ECO:0000256" key="1">
    <source>
        <dbReference type="SAM" id="MobiDB-lite"/>
    </source>
</evidence>
<dbReference type="Proteomes" id="UP000190797">
    <property type="component" value="Chromosome"/>
</dbReference>
<dbReference type="OrthoDB" id="3373592at2"/>
<evidence type="ECO:0008006" key="4">
    <source>
        <dbReference type="Google" id="ProtNLM"/>
    </source>
</evidence>
<organism evidence="2 3">
    <name type="scientific">[Actinomadura] parvosata subsp. kistnae</name>
    <dbReference type="NCBI Taxonomy" id="1909395"/>
    <lineage>
        <taxon>Bacteria</taxon>
        <taxon>Bacillati</taxon>
        <taxon>Actinomycetota</taxon>
        <taxon>Actinomycetes</taxon>
        <taxon>Streptosporangiales</taxon>
        <taxon>Streptosporangiaceae</taxon>
        <taxon>Nonomuraea</taxon>
    </lineage>
</organism>